<evidence type="ECO:0000256" key="4">
    <source>
        <dbReference type="ARBA" id="ARBA00023163"/>
    </source>
</evidence>
<keyword evidence="4" id="KW-0804">Transcription</keyword>
<dbReference type="Gene3D" id="1.10.10.10">
    <property type="entry name" value="Winged helix-like DNA-binding domain superfamily/Winged helix DNA-binding domain"/>
    <property type="match status" value="1"/>
</dbReference>
<dbReference type="EMBL" id="JAIOIU010000031">
    <property type="protein sequence ID" value="MBZ0159038.1"/>
    <property type="molecule type" value="Genomic_DNA"/>
</dbReference>
<proteinExistence type="inferred from homology"/>
<dbReference type="Pfam" id="PF03466">
    <property type="entry name" value="LysR_substrate"/>
    <property type="match status" value="1"/>
</dbReference>
<evidence type="ECO:0000256" key="1">
    <source>
        <dbReference type="ARBA" id="ARBA00009437"/>
    </source>
</evidence>
<dbReference type="AlphaFoldDB" id="A0AAJ1AHB6"/>
<dbReference type="Gene3D" id="3.40.190.290">
    <property type="match status" value="1"/>
</dbReference>
<reference evidence="6 7" key="1">
    <citation type="journal article" date="2021" name="bioRxiv">
        <title>Unraveling nitrogen, sulfur and carbon metabolic pathways and microbial community transcriptional responses to substrate deprivation and toxicity stresses in a bioreactor mimicking anoxic brackish coastal sediment conditions.</title>
        <authorList>
            <person name="Martins P.D."/>
            <person name="Echeveste M.J."/>
            <person name="Arshad A."/>
            <person name="Kurth J."/>
            <person name="Ouboter H."/>
            <person name="Jetten M.S.M."/>
            <person name="Welte C.U."/>
        </authorList>
    </citation>
    <scope>NUCLEOTIDE SEQUENCE [LARGE SCALE GENOMIC DNA]</scope>
    <source>
        <strain evidence="6">MAG_38</strain>
    </source>
</reference>
<dbReference type="Proteomes" id="UP001197609">
    <property type="component" value="Unassembled WGS sequence"/>
</dbReference>
<dbReference type="GO" id="GO:0003700">
    <property type="term" value="F:DNA-binding transcription factor activity"/>
    <property type="evidence" value="ECO:0007669"/>
    <property type="project" value="InterPro"/>
</dbReference>
<evidence type="ECO:0000256" key="3">
    <source>
        <dbReference type="ARBA" id="ARBA00023125"/>
    </source>
</evidence>
<evidence type="ECO:0000313" key="6">
    <source>
        <dbReference type="EMBL" id="MBZ0159038.1"/>
    </source>
</evidence>
<dbReference type="InterPro" id="IPR005119">
    <property type="entry name" value="LysR_subst-bd"/>
</dbReference>
<dbReference type="InterPro" id="IPR036388">
    <property type="entry name" value="WH-like_DNA-bd_sf"/>
</dbReference>
<dbReference type="InterPro" id="IPR036390">
    <property type="entry name" value="WH_DNA-bd_sf"/>
</dbReference>
<dbReference type="PRINTS" id="PR00039">
    <property type="entry name" value="HTHLYSR"/>
</dbReference>
<dbReference type="PROSITE" id="PS50931">
    <property type="entry name" value="HTH_LYSR"/>
    <property type="match status" value="1"/>
</dbReference>
<gene>
    <name evidence="6" type="ORF">K8G79_02660</name>
</gene>
<dbReference type="GO" id="GO:0000976">
    <property type="term" value="F:transcription cis-regulatory region binding"/>
    <property type="evidence" value="ECO:0007669"/>
    <property type="project" value="TreeGrafter"/>
</dbReference>
<dbReference type="Pfam" id="PF00126">
    <property type="entry name" value="HTH_1"/>
    <property type="match status" value="1"/>
</dbReference>
<dbReference type="PANTHER" id="PTHR30126:SF5">
    <property type="entry name" value="HTH-TYPE TRANSCRIPTIONAL ACTIVATOR CMPR"/>
    <property type="match status" value="1"/>
</dbReference>
<keyword evidence="2" id="KW-0805">Transcription regulation</keyword>
<comment type="similarity">
    <text evidence="1">Belongs to the LysR transcriptional regulatory family.</text>
</comment>
<sequence>MIMTFHQLRVFLAVARHQSYSRAAEELLLTQPAVSAQVRELERTLDATFFERVGRTIVLTEAGKELMVYAERICVLIDEARLAMEELDGLKRGRIAVAAVSTAGAYVLPSLLGAFQKQYPGISINLEVTNRALARDRLLHNEVDLVVMGRPPEEVPHVAEPFLADEIVVVAGPSHPLATTKRISVDRLAREVFIAREVGSGTRLNADEFFRQQGVKLRVGLELGDNSAVKEAVAAGLGIALLSRHVLRMEITLKRLVVLDVQGLPLRRQWFVVHREDKHLSRAAIAFKAFLLTSAEAVLASTARPRRIKSRARN</sequence>
<keyword evidence="3" id="KW-0238">DNA-binding</keyword>
<accession>A0AAJ1AHB6</accession>
<organism evidence="6 7">
    <name type="scientific">Candidatus Methylomirabilis tolerans</name>
    <dbReference type="NCBI Taxonomy" id="3123416"/>
    <lineage>
        <taxon>Bacteria</taxon>
        <taxon>Candidatus Methylomirabilota</taxon>
        <taxon>Candidatus Methylomirabilia</taxon>
        <taxon>Candidatus Methylomirabilales</taxon>
        <taxon>Candidatus Methylomirabilaceae</taxon>
        <taxon>Candidatus Methylomirabilis</taxon>
    </lineage>
</organism>
<evidence type="ECO:0000256" key="2">
    <source>
        <dbReference type="ARBA" id="ARBA00023015"/>
    </source>
</evidence>
<dbReference type="PANTHER" id="PTHR30126">
    <property type="entry name" value="HTH-TYPE TRANSCRIPTIONAL REGULATOR"/>
    <property type="match status" value="1"/>
</dbReference>
<comment type="caution">
    <text evidence="6">The sequence shown here is derived from an EMBL/GenBank/DDBJ whole genome shotgun (WGS) entry which is preliminary data.</text>
</comment>
<dbReference type="FunFam" id="1.10.10.10:FF:000001">
    <property type="entry name" value="LysR family transcriptional regulator"/>
    <property type="match status" value="1"/>
</dbReference>
<dbReference type="SUPFAM" id="SSF46785">
    <property type="entry name" value="Winged helix' DNA-binding domain"/>
    <property type="match status" value="1"/>
</dbReference>
<evidence type="ECO:0000259" key="5">
    <source>
        <dbReference type="PROSITE" id="PS50931"/>
    </source>
</evidence>
<protein>
    <submittedName>
        <fullName evidence="6">LysR family transcriptional regulator</fullName>
    </submittedName>
</protein>
<dbReference type="InterPro" id="IPR000847">
    <property type="entry name" value="LysR_HTH_N"/>
</dbReference>
<feature type="domain" description="HTH lysR-type" evidence="5">
    <location>
        <begin position="3"/>
        <end position="60"/>
    </location>
</feature>
<dbReference type="CDD" id="cd08419">
    <property type="entry name" value="PBP2_CbbR_RubisCO_like"/>
    <property type="match status" value="1"/>
</dbReference>
<evidence type="ECO:0000313" key="7">
    <source>
        <dbReference type="Proteomes" id="UP001197609"/>
    </source>
</evidence>
<dbReference type="SUPFAM" id="SSF53850">
    <property type="entry name" value="Periplasmic binding protein-like II"/>
    <property type="match status" value="1"/>
</dbReference>
<name>A0AAJ1AHB6_9BACT</name>